<dbReference type="PANTHER" id="PTHR24416">
    <property type="entry name" value="TYROSINE-PROTEIN KINASE RECEPTOR"/>
    <property type="match status" value="1"/>
</dbReference>
<dbReference type="GO" id="GO:0043235">
    <property type="term" value="C:receptor complex"/>
    <property type="evidence" value="ECO:0000318"/>
    <property type="project" value="GO_Central"/>
</dbReference>
<reference evidence="1" key="2">
    <citation type="submission" date="2022-06" db="UniProtKB">
        <authorList>
            <consortium name="EnsemblMetazoa"/>
        </authorList>
    </citation>
    <scope>IDENTIFICATION</scope>
    <source>
        <strain evidence="1">PS312</strain>
    </source>
</reference>
<dbReference type="AlphaFoldDB" id="A0A2A6BKA7"/>
<dbReference type="InterPro" id="IPR020635">
    <property type="entry name" value="Tyr_kinase_cat_dom"/>
</dbReference>
<dbReference type="SUPFAM" id="SSF56112">
    <property type="entry name" value="Protein kinase-like (PK-like)"/>
    <property type="match status" value="1"/>
</dbReference>
<gene>
    <name evidence="1" type="primary">WBGene00274087</name>
</gene>
<dbReference type="PROSITE" id="PS50011">
    <property type="entry name" value="PROTEIN_KINASE_DOM"/>
    <property type="match status" value="1"/>
</dbReference>
<evidence type="ECO:0000313" key="1">
    <source>
        <dbReference type="EnsemblMetazoa" id="PPA35718.1"/>
    </source>
</evidence>
<keyword evidence="2" id="KW-1185">Reference proteome</keyword>
<proteinExistence type="predicted"/>
<dbReference type="Pfam" id="PF07714">
    <property type="entry name" value="PK_Tyr_Ser-Thr"/>
    <property type="match status" value="1"/>
</dbReference>
<dbReference type="GO" id="GO:0007169">
    <property type="term" value="P:cell surface receptor protein tyrosine kinase signaling pathway"/>
    <property type="evidence" value="ECO:0000318"/>
    <property type="project" value="GO_Central"/>
</dbReference>
<dbReference type="EnsemblMetazoa" id="PPA35718.1">
    <property type="protein sequence ID" value="PPA35718.1"/>
    <property type="gene ID" value="WBGene00274087"/>
</dbReference>
<dbReference type="Gene3D" id="3.30.200.20">
    <property type="entry name" value="Phosphorylase Kinase, domain 1"/>
    <property type="match status" value="1"/>
</dbReference>
<dbReference type="Proteomes" id="UP000005239">
    <property type="component" value="Unassembled WGS sequence"/>
</dbReference>
<dbReference type="OrthoDB" id="4062651at2759"/>
<dbReference type="GO" id="GO:0005524">
    <property type="term" value="F:ATP binding"/>
    <property type="evidence" value="ECO:0007669"/>
    <property type="project" value="InterPro"/>
</dbReference>
<dbReference type="InterPro" id="IPR001245">
    <property type="entry name" value="Ser-Thr/Tyr_kinase_cat_dom"/>
</dbReference>
<dbReference type="SMART" id="SM00219">
    <property type="entry name" value="TyrKc"/>
    <property type="match status" value="1"/>
</dbReference>
<sequence length="561" mass="64434">ISDVMESFHIPFLVLLLSSHSHQCIPCSIPNCTIRASLSQYRPSFLLVDHDSNLTYFHIDLLLHLNGEFGTPDDFSLNRTNFSLIDDDNVDIPFTIEKKKHKYHLRRKSSTVIPFLLRILLSHSSNQSSFLLKIPSVHDDKCGREYILDLLERVRIREEKEKKIGRNEIRNDYRNTSSLPSMFNCDIPFNLSSTVTSDNYGMANLELRSDFIPSKSSRISVYSLYYIFCSECGDCEIKLNDADVLRYCAPEGNYHDCYSLSSLHTIRYPLLSRSCLGFVLCAISQEAEFDYDGVLLSHGEQLKTKAVRIIALEPPIRSLGQTMRTYIGYGILLTIFFIFTFFSAISRCKYGSENKKLLMERDGWEIDECDIHLCMDRRLATGEFSSVYVGILSTTEASSHDRIPLINSYSKIAVKLLHRDIPLCAKRRFLYEVRVHKTLGNHPRIVQMIGAVTINDPKCIVYHYYHNGNLLNFLREKNTYMIRLRSLGIDLESSSSSDLENFIAVQDLYRWAIEIAAGMEYLGSRGIIHRNLCARNIYIDETRGSRIGGFECARPENSDER</sequence>
<dbReference type="InterPro" id="IPR011009">
    <property type="entry name" value="Kinase-like_dom_sf"/>
</dbReference>
<evidence type="ECO:0000313" key="2">
    <source>
        <dbReference type="Proteomes" id="UP000005239"/>
    </source>
</evidence>
<dbReference type="GO" id="GO:0005886">
    <property type="term" value="C:plasma membrane"/>
    <property type="evidence" value="ECO:0000318"/>
    <property type="project" value="GO_Central"/>
</dbReference>
<dbReference type="InterPro" id="IPR050122">
    <property type="entry name" value="RTK"/>
</dbReference>
<dbReference type="GO" id="GO:0004714">
    <property type="term" value="F:transmembrane receptor protein tyrosine kinase activity"/>
    <property type="evidence" value="ECO:0000318"/>
    <property type="project" value="GO_Central"/>
</dbReference>
<organism evidence="1 2">
    <name type="scientific">Pristionchus pacificus</name>
    <name type="common">Parasitic nematode worm</name>
    <dbReference type="NCBI Taxonomy" id="54126"/>
    <lineage>
        <taxon>Eukaryota</taxon>
        <taxon>Metazoa</taxon>
        <taxon>Ecdysozoa</taxon>
        <taxon>Nematoda</taxon>
        <taxon>Chromadorea</taxon>
        <taxon>Rhabditida</taxon>
        <taxon>Rhabditina</taxon>
        <taxon>Diplogasteromorpha</taxon>
        <taxon>Diplogasteroidea</taxon>
        <taxon>Neodiplogasteridae</taxon>
        <taxon>Pristionchus</taxon>
    </lineage>
</organism>
<accession>A0A8R1YP51</accession>
<reference evidence="2" key="1">
    <citation type="journal article" date="2008" name="Nat. Genet.">
        <title>The Pristionchus pacificus genome provides a unique perspective on nematode lifestyle and parasitism.</title>
        <authorList>
            <person name="Dieterich C."/>
            <person name="Clifton S.W."/>
            <person name="Schuster L.N."/>
            <person name="Chinwalla A."/>
            <person name="Delehaunty K."/>
            <person name="Dinkelacker I."/>
            <person name="Fulton L."/>
            <person name="Fulton R."/>
            <person name="Godfrey J."/>
            <person name="Minx P."/>
            <person name="Mitreva M."/>
            <person name="Roeseler W."/>
            <person name="Tian H."/>
            <person name="Witte H."/>
            <person name="Yang S.P."/>
            <person name="Wilson R.K."/>
            <person name="Sommer R.J."/>
        </authorList>
    </citation>
    <scope>NUCLEOTIDE SEQUENCE [LARGE SCALE GENOMIC DNA]</scope>
    <source>
        <strain evidence="2">PS312</strain>
    </source>
</reference>
<accession>A0A2A6BKA7</accession>
<dbReference type="Gene3D" id="1.10.510.10">
    <property type="entry name" value="Transferase(Phosphotransferase) domain 1"/>
    <property type="match status" value="1"/>
</dbReference>
<name>A0A2A6BKA7_PRIPA</name>
<dbReference type="PANTHER" id="PTHR24416:SF583">
    <property type="entry name" value="RECEPTOR PROTEIN-TYROSINE KINASE"/>
    <property type="match status" value="1"/>
</dbReference>
<dbReference type="InterPro" id="IPR000719">
    <property type="entry name" value="Prot_kinase_dom"/>
</dbReference>
<protein>
    <submittedName>
        <fullName evidence="1">Protein kinase domain-containing protein</fullName>
    </submittedName>
</protein>